<dbReference type="FunFam" id="3.30.160.60:FF:000446">
    <property type="entry name" value="Zinc finger protein"/>
    <property type="match status" value="1"/>
</dbReference>
<dbReference type="GO" id="GO:0000981">
    <property type="term" value="F:DNA-binding transcription factor activity, RNA polymerase II-specific"/>
    <property type="evidence" value="ECO:0007669"/>
    <property type="project" value="TreeGrafter"/>
</dbReference>
<proteinExistence type="predicted"/>
<evidence type="ECO:0000313" key="10">
    <source>
        <dbReference type="EMBL" id="CAH1778328.1"/>
    </source>
</evidence>
<keyword evidence="6" id="KW-0539">Nucleus</keyword>
<evidence type="ECO:0000256" key="8">
    <source>
        <dbReference type="SAM" id="MobiDB-lite"/>
    </source>
</evidence>
<dbReference type="FunFam" id="3.30.160.60:FF:000870">
    <property type="entry name" value="zinc finger protein 197 isoform X1"/>
    <property type="match status" value="1"/>
</dbReference>
<comment type="caution">
    <text evidence="10">The sequence shown here is derived from an EMBL/GenBank/DDBJ whole genome shotgun (WGS) entry which is preliminary data.</text>
</comment>
<accession>A0A8S4NBT4</accession>
<dbReference type="PANTHER" id="PTHR24394">
    <property type="entry name" value="ZINC FINGER PROTEIN"/>
    <property type="match status" value="1"/>
</dbReference>
<evidence type="ECO:0000256" key="7">
    <source>
        <dbReference type="PROSITE-ProRule" id="PRU00042"/>
    </source>
</evidence>
<dbReference type="InterPro" id="IPR036236">
    <property type="entry name" value="Znf_C2H2_sf"/>
</dbReference>
<sequence>GLQIGSCRAEQSQQQYIAPSLQAPPYAPSLQSPQQPHGHNQPRSSKGGFQCPICLKTFTQKSYLNYHNNIHTGNKPFKCKCCPARYAAASNLKWHMKKCCPSFI</sequence>
<evidence type="ECO:0000259" key="9">
    <source>
        <dbReference type="PROSITE" id="PS50157"/>
    </source>
</evidence>
<feature type="region of interest" description="Disordered" evidence="8">
    <location>
        <begin position="23"/>
        <end position="46"/>
    </location>
</feature>
<dbReference type="AlphaFoldDB" id="A0A8S4NBT4"/>
<dbReference type="PANTHER" id="PTHR24394:SF56">
    <property type="entry name" value="NOVEL PROTEIN CONTAINING BTB_POZ DOMAIN"/>
    <property type="match status" value="1"/>
</dbReference>
<dbReference type="SMART" id="SM00355">
    <property type="entry name" value="ZnF_C2H2"/>
    <property type="match status" value="2"/>
</dbReference>
<evidence type="ECO:0000256" key="2">
    <source>
        <dbReference type="ARBA" id="ARBA00022723"/>
    </source>
</evidence>
<evidence type="ECO:0000256" key="6">
    <source>
        <dbReference type="ARBA" id="ARBA00023242"/>
    </source>
</evidence>
<dbReference type="InterPro" id="IPR013087">
    <property type="entry name" value="Znf_C2H2_type"/>
</dbReference>
<evidence type="ECO:0000256" key="4">
    <source>
        <dbReference type="ARBA" id="ARBA00022771"/>
    </source>
</evidence>
<dbReference type="Pfam" id="PF00096">
    <property type="entry name" value="zf-C2H2"/>
    <property type="match status" value="1"/>
</dbReference>
<keyword evidence="4 7" id="KW-0863">Zinc-finger</keyword>
<evidence type="ECO:0000313" key="11">
    <source>
        <dbReference type="Proteomes" id="UP000749559"/>
    </source>
</evidence>
<dbReference type="PROSITE" id="PS00028">
    <property type="entry name" value="ZINC_FINGER_C2H2_1"/>
    <property type="match status" value="1"/>
</dbReference>
<dbReference type="GO" id="GO:0005634">
    <property type="term" value="C:nucleus"/>
    <property type="evidence" value="ECO:0007669"/>
    <property type="project" value="UniProtKB-SubCell"/>
</dbReference>
<keyword evidence="11" id="KW-1185">Reference proteome</keyword>
<dbReference type="Gene3D" id="3.30.160.60">
    <property type="entry name" value="Classic Zinc Finger"/>
    <property type="match status" value="2"/>
</dbReference>
<protein>
    <recommendedName>
        <fullName evidence="9">C2H2-type domain-containing protein</fullName>
    </recommendedName>
</protein>
<gene>
    <name evidence="10" type="ORF">OFUS_LOCUS5260</name>
</gene>
<feature type="domain" description="C2H2-type" evidence="9">
    <location>
        <begin position="49"/>
        <end position="76"/>
    </location>
</feature>
<keyword evidence="2" id="KW-0479">Metal-binding</keyword>
<keyword evidence="5" id="KW-0862">Zinc</keyword>
<feature type="compositionally biased region" description="Polar residues" evidence="8">
    <location>
        <begin position="29"/>
        <end position="44"/>
    </location>
</feature>
<comment type="subcellular location">
    <subcellularLocation>
        <location evidence="1">Nucleus</location>
    </subcellularLocation>
</comment>
<reference evidence="10" key="1">
    <citation type="submission" date="2022-03" db="EMBL/GenBank/DDBJ databases">
        <authorList>
            <person name="Martin C."/>
        </authorList>
    </citation>
    <scope>NUCLEOTIDE SEQUENCE</scope>
</reference>
<evidence type="ECO:0000256" key="5">
    <source>
        <dbReference type="ARBA" id="ARBA00022833"/>
    </source>
</evidence>
<feature type="non-terminal residue" evidence="10">
    <location>
        <position position="1"/>
    </location>
</feature>
<organism evidence="10 11">
    <name type="scientific">Owenia fusiformis</name>
    <name type="common">Polychaete worm</name>
    <dbReference type="NCBI Taxonomy" id="6347"/>
    <lineage>
        <taxon>Eukaryota</taxon>
        <taxon>Metazoa</taxon>
        <taxon>Spiralia</taxon>
        <taxon>Lophotrochozoa</taxon>
        <taxon>Annelida</taxon>
        <taxon>Polychaeta</taxon>
        <taxon>Sedentaria</taxon>
        <taxon>Canalipalpata</taxon>
        <taxon>Sabellida</taxon>
        <taxon>Oweniida</taxon>
        <taxon>Oweniidae</taxon>
        <taxon>Owenia</taxon>
    </lineage>
</organism>
<evidence type="ECO:0000256" key="1">
    <source>
        <dbReference type="ARBA" id="ARBA00004123"/>
    </source>
</evidence>
<dbReference type="SUPFAM" id="SSF57667">
    <property type="entry name" value="beta-beta-alpha zinc fingers"/>
    <property type="match status" value="1"/>
</dbReference>
<dbReference type="EMBL" id="CAIIXF020000002">
    <property type="protein sequence ID" value="CAH1778328.1"/>
    <property type="molecule type" value="Genomic_DNA"/>
</dbReference>
<dbReference type="PROSITE" id="PS50157">
    <property type="entry name" value="ZINC_FINGER_C2H2_2"/>
    <property type="match status" value="1"/>
</dbReference>
<name>A0A8S4NBT4_OWEFU</name>
<evidence type="ECO:0000256" key="3">
    <source>
        <dbReference type="ARBA" id="ARBA00022737"/>
    </source>
</evidence>
<dbReference type="Proteomes" id="UP000749559">
    <property type="component" value="Unassembled WGS sequence"/>
</dbReference>
<keyword evidence="3" id="KW-0677">Repeat</keyword>
<dbReference type="GO" id="GO:0008270">
    <property type="term" value="F:zinc ion binding"/>
    <property type="evidence" value="ECO:0007669"/>
    <property type="project" value="UniProtKB-KW"/>
</dbReference>